<organism evidence="1 2">
    <name type="scientific">Jeotgalibaca arthritidis</name>
    <dbReference type="NCBI Taxonomy" id="1868794"/>
    <lineage>
        <taxon>Bacteria</taxon>
        <taxon>Bacillati</taxon>
        <taxon>Bacillota</taxon>
        <taxon>Bacilli</taxon>
        <taxon>Lactobacillales</taxon>
        <taxon>Carnobacteriaceae</taxon>
        <taxon>Jeotgalibaca</taxon>
    </lineage>
</organism>
<dbReference type="AlphaFoldDB" id="A0A6G7K9M2"/>
<name>A0A6G7K9M2_9LACT</name>
<dbReference type="EMBL" id="CP049740">
    <property type="protein sequence ID" value="QII81956.1"/>
    <property type="molecule type" value="Genomic_DNA"/>
</dbReference>
<reference evidence="1 2" key="1">
    <citation type="journal article" date="2017" name="Int. J. Syst. Evol. Microbiol.">
        <title>Jeotgalibaca porci sp. nov. and Jeotgalibaca arthritidis sp. nov., isolated from pigs, and emended description of the genus Jeotgalibaca.</title>
        <authorList>
            <person name="Zamora L."/>
            <person name="Perez-Sancho M."/>
            <person name="Dominguez L."/>
            <person name="Fernandez-Garayzabal J.F."/>
            <person name="Vela A.I."/>
        </authorList>
    </citation>
    <scope>NUCLEOTIDE SEQUENCE [LARGE SCALE GENOMIC DNA]</scope>
    <source>
        <strain evidence="1 2">CECT 9157</strain>
    </source>
</reference>
<keyword evidence="1" id="KW-0282">Flagellum</keyword>
<accession>A0A6G7K9M2</accession>
<protein>
    <submittedName>
        <fullName evidence="1">Flagellar protein FlgN</fullName>
    </submittedName>
</protein>
<dbReference type="Proteomes" id="UP000501451">
    <property type="component" value="Chromosome"/>
</dbReference>
<proteinExistence type="predicted"/>
<keyword evidence="1" id="KW-0966">Cell projection</keyword>
<gene>
    <name evidence="1" type="ORF">G7057_05490</name>
</gene>
<keyword evidence="2" id="KW-1185">Reference proteome</keyword>
<dbReference type="SUPFAM" id="SSF140566">
    <property type="entry name" value="FlgN-like"/>
    <property type="match status" value="1"/>
</dbReference>
<dbReference type="InterPro" id="IPR036679">
    <property type="entry name" value="FlgN-like_sf"/>
</dbReference>
<dbReference type="KEGG" id="jar:G7057_05490"/>
<dbReference type="GO" id="GO:0044780">
    <property type="term" value="P:bacterial-type flagellum assembly"/>
    <property type="evidence" value="ECO:0007669"/>
    <property type="project" value="InterPro"/>
</dbReference>
<evidence type="ECO:0000313" key="2">
    <source>
        <dbReference type="Proteomes" id="UP000501451"/>
    </source>
</evidence>
<sequence>MTQDKDGLQLLEDFISLLETEKGILTSNNSKELAAIVEQKQHFVDSLPTIDFSGVDRELVEEAVFRIRELQETNLLLTQQSMQFVDNVITAFNEGVKKSTKTYSKEGYHTGASQANLLNQSL</sequence>
<keyword evidence="1" id="KW-0969">Cilium</keyword>
<dbReference type="Gene3D" id="1.20.58.300">
    <property type="entry name" value="FlgN-like"/>
    <property type="match status" value="1"/>
</dbReference>
<evidence type="ECO:0000313" key="1">
    <source>
        <dbReference type="EMBL" id="QII81956.1"/>
    </source>
</evidence>
<dbReference type="RefSeq" id="WP_166161896.1">
    <property type="nucleotide sequence ID" value="NZ_CP049740.1"/>
</dbReference>